<dbReference type="SUPFAM" id="SSF51391">
    <property type="entry name" value="Thiamin phosphate synthase"/>
    <property type="match status" value="1"/>
</dbReference>
<reference evidence="5 7" key="3">
    <citation type="submission" date="2018-06" db="EMBL/GenBank/DDBJ databases">
        <authorList>
            <consortium name="Pathogen Informatics"/>
            <person name="Doyle S."/>
        </authorList>
    </citation>
    <scope>NUCLEOTIDE SEQUENCE [LARGE SCALE GENOMIC DNA]</scope>
    <source>
        <strain evidence="5 7">NCTC7911</strain>
    </source>
</reference>
<reference evidence="6" key="1">
    <citation type="submission" date="2017-03" db="EMBL/GenBank/DDBJ databases">
        <title>Draft genome sequence of Moraxella equi CCUG 4950T type strain.</title>
        <authorList>
            <person name="Salva-Serra F."/>
            <person name="Engstrom-Jakobsson H."/>
            <person name="Thorell K."/>
            <person name="Jaen-Luchoro D."/>
            <person name="Gonzales-Siles L."/>
            <person name="Karlsson R."/>
            <person name="Yazdan S."/>
            <person name="Boulund F."/>
            <person name="Johnning A."/>
            <person name="Engstrand L."/>
            <person name="Kristiansson E."/>
            <person name="Moore E."/>
        </authorList>
    </citation>
    <scope>NUCLEOTIDE SEQUENCE [LARGE SCALE GENOMIC DNA]</scope>
    <source>
        <strain evidence="6">CCUG 4441</strain>
    </source>
</reference>
<accession>A0A1V4GUY2</accession>
<dbReference type="PANTHER" id="PTHR20857">
    <property type="entry name" value="THIAMINE-PHOSPHATE PYROPHOSPHORYLASE"/>
    <property type="match status" value="1"/>
</dbReference>
<evidence type="ECO:0000313" key="7">
    <source>
        <dbReference type="Proteomes" id="UP000254107"/>
    </source>
</evidence>
<evidence type="ECO:0000313" key="5">
    <source>
        <dbReference type="EMBL" id="STZ00362.1"/>
    </source>
</evidence>
<dbReference type="EC" id="2.5.1.3" evidence="5"/>
<evidence type="ECO:0000259" key="3">
    <source>
        <dbReference type="Pfam" id="PF02581"/>
    </source>
</evidence>
<dbReference type="GO" id="GO:0005737">
    <property type="term" value="C:cytoplasm"/>
    <property type="evidence" value="ECO:0007669"/>
    <property type="project" value="TreeGrafter"/>
</dbReference>
<feature type="domain" description="Thiamine phosphate synthase/TenI" evidence="3">
    <location>
        <begin position="6"/>
        <end position="190"/>
    </location>
</feature>
<dbReference type="InterPro" id="IPR036206">
    <property type="entry name" value="ThiamineP_synth_sf"/>
</dbReference>
<dbReference type="GO" id="GO:0004789">
    <property type="term" value="F:thiamine-phosphate diphosphorylase activity"/>
    <property type="evidence" value="ECO:0007669"/>
    <property type="project" value="UniProtKB-EC"/>
</dbReference>
<dbReference type="GO" id="GO:0009228">
    <property type="term" value="P:thiamine biosynthetic process"/>
    <property type="evidence" value="ECO:0007669"/>
    <property type="project" value="UniProtKB-KW"/>
</dbReference>
<keyword evidence="7" id="KW-1185">Reference proteome</keyword>
<name>A0A1V4GUY2_MORLA</name>
<keyword evidence="2" id="KW-0784">Thiamine biosynthesis</keyword>
<dbReference type="RefSeq" id="WP_062499236.1">
    <property type="nucleotide sequence ID" value="NZ_MXAN01000051.1"/>
</dbReference>
<proteinExistence type="predicted"/>
<dbReference type="InterPro" id="IPR022998">
    <property type="entry name" value="ThiamineP_synth_TenI"/>
</dbReference>
<evidence type="ECO:0000256" key="1">
    <source>
        <dbReference type="ARBA" id="ARBA00004948"/>
    </source>
</evidence>
<evidence type="ECO:0000313" key="6">
    <source>
        <dbReference type="Proteomes" id="UP000191025"/>
    </source>
</evidence>
<comment type="pathway">
    <text evidence="1">Cofactor biosynthesis; thiamine diphosphate biosynthesis.</text>
</comment>
<dbReference type="EMBL" id="MXAN01000051">
    <property type="protein sequence ID" value="OPH36230.1"/>
    <property type="molecule type" value="Genomic_DNA"/>
</dbReference>
<dbReference type="EMBL" id="UGQC01000001">
    <property type="protein sequence ID" value="STZ00362.1"/>
    <property type="molecule type" value="Genomic_DNA"/>
</dbReference>
<dbReference type="InterPro" id="IPR013785">
    <property type="entry name" value="Aldolase_TIM"/>
</dbReference>
<reference evidence="4" key="2">
    <citation type="submission" date="2017-03" db="EMBL/GenBank/DDBJ databases">
        <authorList>
            <person name="Afonso C.L."/>
            <person name="Miller P.J."/>
            <person name="Scott M.A."/>
            <person name="Spackman E."/>
            <person name="Goraichik I."/>
            <person name="Dimitrov K.M."/>
            <person name="Suarez D.L."/>
            <person name="Swayne D.E."/>
        </authorList>
    </citation>
    <scope>NUCLEOTIDE SEQUENCE</scope>
    <source>
        <strain evidence="4">CCUG 4441</strain>
    </source>
</reference>
<dbReference type="Proteomes" id="UP000254107">
    <property type="component" value="Unassembled WGS sequence"/>
</dbReference>
<gene>
    <name evidence="5" type="primary">thiE_2</name>
    <name evidence="4" type="ORF">B5J94_07605</name>
    <name evidence="5" type="ORF">NCTC7911_01757</name>
</gene>
<evidence type="ECO:0000256" key="2">
    <source>
        <dbReference type="ARBA" id="ARBA00022977"/>
    </source>
</evidence>
<dbReference type="Proteomes" id="UP000191025">
    <property type="component" value="Unassembled WGS sequence"/>
</dbReference>
<protein>
    <submittedName>
        <fullName evidence="4 5">Thiamine-phosphate synthase</fullName>
        <ecNumber evidence="5">2.5.1.3</ecNumber>
    </submittedName>
</protein>
<keyword evidence="5" id="KW-0808">Transferase</keyword>
<dbReference type="PANTHER" id="PTHR20857:SF15">
    <property type="entry name" value="THIAMINE-PHOSPHATE SYNTHASE"/>
    <property type="match status" value="1"/>
</dbReference>
<dbReference type="AlphaFoldDB" id="A0A1V4GUY2"/>
<dbReference type="Gene3D" id="3.20.20.70">
    <property type="entry name" value="Aldolase class I"/>
    <property type="match status" value="1"/>
</dbReference>
<dbReference type="CDD" id="cd00564">
    <property type="entry name" value="TMP_TenI"/>
    <property type="match status" value="1"/>
</dbReference>
<dbReference type="GeneID" id="302270323"/>
<sequence length="215" mass="23572">MTAPKLYLLTNDEDIHTLSEKLERAFDTGVVSLLQIRRHQTAHVFDLITLYQETEILISLADKYDIPTVINENLELAVHFNTGLHLTSSGNVRMVRELLGDDVYVGQSCHGDVALFREAKKQGASYGAMGAMFGSMARPLAKTVSAETLMRANGVGLPLCLIGGIGLGNMDALRQNVGQACIDYIAVTTDILGHSAETVTAKCRAWRMYLEKWDG</sequence>
<dbReference type="Pfam" id="PF02581">
    <property type="entry name" value="TMP-TENI"/>
    <property type="match status" value="1"/>
</dbReference>
<evidence type="ECO:0000313" key="4">
    <source>
        <dbReference type="EMBL" id="OPH36230.1"/>
    </source>
</evidence>
<organism evidence="4 6">
    <name type="scientific">Moraxella lacunata</name>
    <dbReference type="NCBI Taxonomy" id="477"/>
    <lineage>
        <taxon>Bacteria</taxon>
        <taxon>Pseudomonadati</taxon>
        <taxon>Pseudomonadota</taxon>
        <taxon>Gammaproteobacteria</taxon>
        <taxon>Moraxellales</taxon>
        <taxon>Moraxellaceae</taxon>
        <taxon>Moraxella</taxon>
    </lineage>
</organism>